<sequence length="69" mass="7693">MRRAVDLKEMKGENGLKGFDLFRQQRLYMVSISEKTCEKICKVGGGLEGVETEDEVEESHRGGGSESVK</sequence>
<reference evidence="2 3" key="1">
    <citation type="submission" date="2024-01" db="EMBL/GenBank/DDBJ databases">
        <title>Genome assemblies of Stephania.</title>
        <authorList>
            <person name="Yang L."/>
        </authorList>
    </citation>
    <scope>NUCLEOTIDE SEQUENCE [LARGE SCALE GENOMIC DNA]</scope>
    <source>
        <strain evidence="2">JXDWG</strain>
        <tissue evidence="2">Leaf</tissue>
    </source>
</reference>
<evidence type="ECO:0000313" key="2">
    <source>
        <dbReference type="EMBL" id="KAK9111872.1"/>
    </source>
</evidence>
<feature type="compositionally biased region" description="Basic and acidic residues" evidence="1">
    <location>
        <begin position="58"/>
        <end position="69"/>
    </location>
</feature>
<comment type="caution">
    <text evidence="2">The sequence shown here is derived from an EMBL/GenBank/DDBJ whole genome shotgun (WGS) entry which is preliminary data.</text>
</comment>
<dbReference type="AlphaFoldDB" id="A0AAP0IB87"/>
<dbReference type="Proteomes" id="UP001419268">
    <property type="component" value="Unassembled WGS sequence"/>
</dbReference>
<evidence type="ECO:0000256" key="1">
    <source>
        <dbReference type="SAM" id="MobiDB-lite"/>
    </source>
</evidence>
<dbReference type="Gene3D" id="3.10.590.10">
    <property type="entry name" value="ph1033 like domains"/>
    <property type="match status" value="1"/>
</dbReference>
<proteinExistence type="predicted"/>
<feature type="region of interest" description="Disordered" evidence="1">
    <location>
        <begin position="49"/>
        <end position="69"/>
    </location>
</feature>
<organism evidence="2 3">
    <name type="scientific">Stephania cephalantha</name>
    <dbReference type="NCBI Taxonomy" id="152367"/>
    <lineage>
        <taxon>Eukaryota</taxon>
        <taxon>Viridiplantae</taxon>
        <taxon>Streptophyta</taxon>
        <taxon>Embryophyta</taxon>
        <taxon>Tracheophyta</taxon>
        <taxon>Spermatophyta</taxon>
        <taxon>Magnoliopsida</taxon>
        <taxon>Ranunculales</taxon>
        <taxon>Menispermaceae</taxon>
        <taxon>Menispermoideae</taxon>
        <taxon>Cissampelideae</taxon>
        <taxon>Stephania</taxon>
    </lineage>
</organism>
<protein>
    <submittedName>
        <fullName evidence="2">Uncharacterized protein</fullName>
    </submittedName>
</protein>
<name>A0AAP0IB87_9MAGN</name>
<dbReference type="EMBL" id="JBBNAG010000008">
    <property type="protein sequence ID" value="KAK9111872.1"/>
    <property type="molecule type" value="Genomic_DNA"/>
</dbReference>
<keyword evidence="3" id="KW-1185">Reference proteome</keyword>
<evidence type="ECO:0000313" key="3">
    <source>
        <dbReference type="Proteomes" id="UP001419268"/>
    </source>
</evidence>
<gene>
    <name evidence="2" type="ORF">Scep_019391</name>
</gene>
<accession>A0AAP0IB87</accession>